<protein>
    <submittedName>
        <fullName evidence="2">Uncharacterized protein</fullName>
    </submittedName>
</protein>
<accession>A0A0C3NZP5</accession>
<reference evidence="3" key="2">
    <citation type="submission" date="2015-01" db="EMBL/GenBank/DDBJ databases">
        <title>Evolutionary Origins and Diversification of the Mycorrhizal Mutualists.</title>
        <authorList>
            <consortium name="DOE Joint Genome Institute"/>
            <consortium name="Mycorrhizal Genomics Consortium"/>
            <person name="Kohler A."/>
            <person name="Kuo A."/>
            <person name="Nagy L.G."/>
            <person name="Floudas D."/>
            <person name="Copeland A."/>
            <person name="Barry K.W."/>
            <person name="Cichocki N."/>
            <person name="Veneault-Fourrey C."/>
            <person name="LaButti K."/>
            <person name="Lindquist E.A."/>
            <person name="Lipzen A."/>
            <person name="Lundell T."/>
            <person name="Morin E."/>
            <person name="Murat C."/>
            <person name="Riley R."/>
            <person name="Ohm R."/>
            <person name="Sun H."/>
            <person name="Tunlid A."/>
            <person name="Henrissat B."/>
            <person name="Grigoriev I.V."/>
            <person name="Hibbett D.S."/>
            <person name="Martin F."/>
        </authorList>
    </citation>
    <scope>NUCLEOTIDE SEQUENCE [LARGE SCALE GENOMIC DNA]</scope>
    <source>
        <strain evidence="3">Marx 270</strain>
    </source>
</reference>
<gene>
    <name evidence="2" type="ORF">M404DRAFT_29191</name>
</gene>
<dbReference type="InParanoid" id="A0A0C3NZP5"/>
<organism evidence="2 3">
    <name type="scientific">Pisolithus tinctorius Marx 270</name>
    <dbReference type="NCBI Taxonomy" id="870435"/>
    <lineage>
        <taxon>Eukaryota</taxon>
        <taxon>Fungi</taxon>
        <taxon>Dikarya</taxon>
        <taxon>Basidiomycota</taxon>
        <taxon>Agaricomycotina</taxon>
        <taxon>Agaricomycetes</taxon>
        <taxon>Agaricomycetidae</taxon>
        <taxon>Boletales</taxon>
        <taxon>Sclerodermatineae</taxon>
        <taxon>Pisolithaceae</taxon>
        <taxon>Pisolithus</taxon>
    </lineage>
</organism>
<evidence type="ECO:0000256" key="1">
    <source>
        <dbReference type="SAM" id="MobiDB-lite"/>
    </source>
</evidence>
<feature type="region of interest" description="Disordered" evidence="1">
    <location>
        <begin position="161"/>
        <end position="183"/>
    </location>
</feature>
<proteinExistence type="predicted"/>
<evidence type="ECO:0000313" key="2">
    <source>
        <dbReference type="EMBL" id="KIO00766.1"/>
    </source>
</evidence>
<evidence type="ECO:0000313" key="3">
    <source>
        <dbReference type="Proteomes" id="UP000054217"/>
    </source>
</evidence>
<dbReference type="AlphaFoldDB" id="A0A0C3NZP5"/>
<keyword evidence="3" id="KW-1185">Reference proteome</keyword>
<dbReference type="Proteomes" id="UP000054217">
    <property type="component" value="Unassembled WGS sequence"/>
</dbReference>
<dbReference type="HOGENOM" id="CLU_1396868_0_0_1"/>
<name>A0A0C3NZP5_PISTI</name>
<reference evidence="2 3" key="1">
    <citation type="submission" date="2014-04" db="EMBL/GenBank/DDBJ databases">
        <authorList>
            <consortium name="DOE Joint Genome Institute"/>
            <person name="Kuo A."/>
            <person name="Kohler A."/>
            <person name="Costa M.D."/>
            <person name="Nagy L.G."/>
            <person name="Floudas D."/>
            <person name="Copeland A."/>
            <person name="Barry K.W."/>
            <person name="Cichocki N."/>
            <person name="Veneault-Fourrey C."/>
            <person name="LaButti K."/>
            <person name="Lindquist E.A."/>
            <person name="Lipzen A."/>
            <person name="Lundell T."/>
            <person name="Morin E."/>
            <person name="Murat C."/>
            <person name="Sun H."/>
            <person name="Tunlid A."/>
            <person name="Henrissat B."/>
            <person name="Grigoriev I.V."/>
            <person name="Hibbett D.S."/>
            <person name="Martin F."/>
            <person name="Nordberg H.P."/>
            <person name="Cantor M.N."/>
            <person name="Hua S.X."/>
        </authorList>
    </citation>
    <scope>NUCLEOTIDE SEQUENCE [LARGE SCALE GENOMIC DNA]</scope>
    <source>
        <strain evidence="2 3">Marx 270</strain>
    </source>
</reference>
<sequence length="195" mass="21404">MLVGYICLVPDVAVLDGQRAHGLNVTWSRRLGLCGRPRRPLAHAPRVDVVERRFDVIGRLGRPTGTRTESDAYCTPIRRHWPSRTADWHKARIMELHAIQDGQLADDATTPCMSRDTKAADVVGPSKTAIPAQSVQMRTASSHDFDTHPTPIDMAVRPLVRPTTTPSQATTSPTTTPLPPNHGIPEVKTLVLCRA</sequence>
<feature type="compositionally biased region" description="Low complexity" evidence="1">
    <location>
        <begin position="162"/>
        <end position="175"/>
    </location>
</feature>
<dbReference type="EMBL" id="KN831993">
    <property type="protein sequence ID" value="KIO00766.1"/>
    <property type="molecule type" value="Genomic_DNA"/>
</dbReference>